<dbReference type="SMART" id="SM00211">
    <property type="entry name" value="TY"/>
    <property type="match status" value="1"/>
</dbReference>
<feature type="disulfide bond" evidence="6">
    <location>
        <begin position="40"/>
        <end position="47"/>
    </location>
</feature>
<sequence>VLPCDRLATCQTSFNPRGPRPVGQFIPECDENGDYRPVQCFASTGQCWCVDRNGQEIPGTRTDDGSQPYCK</sequence>
<accession>A0A3P9PJ74</accession>
<proteinExistence type="predicted"/>
<dbReference type="OMA" id="REHNGFP"/>
<comment type="subcellular location">
    <subcellularLocation>
        <location evidence="1">Secreted</location>
    </subcellularLocation>
</comment>
<keyword evidence="5" id="KW-0325">Glycoprotein</keyword>
<dbReference type="FunFam" id="4.10.800.10:FF:000001">
    <property type="entry name" value="Testican-3 isoform 2"/>
    <property type="match status" value="1"/>
</dbReference>
<dbReference type="GeneTree" id="ENSGT01150000288306"/>
<reference evidence="9" key="1">
    <citation type="submission" date="2013-11" db="EMBL/GenBank/DDBJ databases">
        <title>The genomic landscape of the Guanapo guppy.</title>
        <authorList>
            <person name="Kuenstner A."/>
            <person name="Dreyer C."/>
        </authorList>
    </citation>
    <scope>NUCLEOTIDE SEQUENCE</scope>
    <source>
        <strain evidence="9">Guanapo</strain>
    </source>
</reference>
<dbReference type="AlphaFoldDB" id="A0A3P9PJ74"/>
<evidence type="ECO:0000256" key="6">
    <source>
        <dbReference type="PROSITE-ProRule" id="PRU00500"/>
    </source>
</evidence>
<evidence type="ECO:0000256" key="2">
    <source>
        <dbReference type="ARBA" id="ARBA00022525"/>
    </source>
</evidence>
<evidence type="ECO:0000256" key="4">
    <source>
        <dbReference type="ARBA" id="ARBA00023157"/>
    </source>
</evidence>
<reference evidence="8" key="2">
    <citation type="submission" date="2025-08" db="UniProtKB">
        <authorList>
            <consortium name="Ensembl"/>
        </authorList>
    </citation>
    <scope>IDENTIFICATION</scope>
    <source>
        <strain evidence="8">Guanapo</strain>
    </source>
</reference>
<keyword evidence="9" id="KW-1185">Reference proteome</keyword>
<keyword evidence="3" id="KW-0677">Repeat</keyword>
<dbReference type="InterPro" id="IPR036857">
    <property type="entry name" value="Thyroglobulin_1_sf"/>
</dbReference>
<keyword evidence="4 6" id="KW-1015">Disulfide bond</keyword>
<dbReference type="Gene3D" id="4.10.800.10">
    <property type="entry name" value="Thyroglobulin type-1"/>
    <property type="match status" value="1"/>
</dbReference>
<dbReference type="STRING" id="8081.ENSPREP00000021839"/>
<keyword evidence="2" id="KW-0964">Secreted</keyword>
<evidence type="ECO:0000256" key="3">
    <source>
        <dbReference type="ARBA" id="ARBA00022737"/>
    </source>
</evidence>
<evidence type="ECO:0000313" key="8">
    <source>
        <dbReference type="Ensembl" id="ENSPREP00000021839.1"/>
    </source>
</evidence>
<feature type="domain" description="Thyroglobulin type-1" evidence="7">
    <location>
        <begin position="7"/>
        <end position="70"/>
    </location>
</feature>
<dbReference type="SUPFAM" id="SSF57610">
    <property type="entry name" value="Thyroglobulin type-1 domain"/>
    <property type="match status" value="1"/>
</dbReference>
<evidence type="ECO:0000256" key="5">
    <source>
        <dbReference type="ARBA" id="ARBA00023180"/>
    </source>
</evidence>
<dbReference type="InterPro" id="IPR051950">
    <property type="entry name" value="Dev_reg/Prot_inhib"/>
</dbReference>
<name>A0A3P9PJ74_POERE</name>
<protein>
    <recommendedName>
        <fullName evidence="7">Thyroglobulin type-1 domain-containing protein</fullName>
    </recommendedName>
</protein>
<reference evidence="8" key="3">
    <citation type="submission" date="2025-09" db="UniProtKB">
        <authorList>
            <consortium name="Ensembl"/>
        </authorList>
    </citation>
    <scope>IDENTIFICATION</scope>
    <source>
        <strain evidence="8">Guanapo</strain>
    </source>
</reference>
<dbReference type="PROSITE" id="PS51162">
    <property type="entry name" value="THYROGLOBULIN_1_2"/>
    <property type="match status" value="1"/>
</dbReference>
<dbReference type="GO" id="GO:0005615">
    <property type="term" value="C:extracellular space"/>
    <property type="evidence" value="ECO:0007669"/>
    <property type="project" value="TreeGrafter"/>
</dbReference>
<dbReference type="Pfam" id="PF00086">
    <property type="entry name" value="Thyroglobulin_1"/>
    <property type="match status" value="1"/>
</dbReference>
<dbReference type="CDD" id="cd00191">
    <property type="entry name" value="TY"/>
    <property type="match status" value="1"/>
</dbReference>
<dbReference type="PANTHER" id="PTHR12352:SF3">
    <property type="entry name" value="NIDOGEN-2"/>
    <property type="match status" value="1"/>
</dbReference>
<evidence type="ECO:0000256" key="1">
    <source>
        <dbReference type="ARBA" id="ARBA00004613"/>
    </source>
</evidence>
<feature type="disulfide bond" evidence="6">
    <location>
        <begin position="10"/>
        <end position="29"/>
    </location>
</feature>
<organism evidence="8 9">
    <name type="scientific">Poecilia reticulata</name>
    <name type="common">Guppy</name>
    <name type="synonym">Acanthophacelus reticulatus</name>
    <dbReference type="NCBI Taxonomy" id="8081"/>
    <lineage>
        <taxon>Eukaryota</taxon>
        <taxon>Metazoa</taxon>
        <taxon>Chordata</taxon>
        <taxon>Craniata</taxon>
        <taxon>Vertebrata</taxon>
        <taxon>Euteleostomi</taxon>
        <taxon>Actinopterygii</taxon>
        <taxon>Neopterygii</taxon>
        <taxon>Teleostei</taxon>
        <taxon>Neoteleostei</taxon>
        <taxon>Acanthomorphata</taxon>
        <taxon>Ovalentaria</taxon>
        <taxon>Atherinomorphae</taxon>
        <taxon>Cyprinodontiformes</taxon>
        <taxon>Poeciliidae</taxon>
        <taxon>Poeciliinae</taxon>
        <taxon>Poecilia</taxon>
    </lineage>
</organism>
<dbReference type="Bgee" id="ENSPREG00000014760">
    <property type="expression patterns" value="Expressed in caudal fin and 1 other cell type or tissue"/>
</dbReference>
<dbReference type="InterPro" id="IPR000716">
    <property type="entry name" value="Thyroglobulin_1"/>
</dbReference>
<evidence type="ECO:0000259" key="7">
    <source>
        <dbReference type="PROSITE" id="PS51162"/>
    </source>
</evidence>
<dbReference type="PROSITE" id="PS00484">
    <property type="entry name" value="THYROGLOBULIN_1_1"/>
    <property type="match status" value="1"/>
</dbReference>
<dbReference type="PANTHER" id="PTHR12352">
    <property type="entry name" value="SECRETED MODULAR CALCIUM-BINDING PROTEIN"/>
    <property type="match status" value="1"/>
</dbReference>
<dbReference type="Ensembl" id="ENSPRET00000022068.1">
    <property type="protein sequence ID" value="ENSPREP00000021839.1"/>
    <property type="gene ID" value="ENSPREG00000014760.1"/>
</dbReference>
<evidence type="ECO:0000313" key="9">
    <source>
        <dbReference type="Proteomes" id="UP000242638"/>
    </source>
</evidence>
<comment type="caution">
    <text evidence="6">Lacks conserved residue(s) required for the propagation of feature annotation.</text>
</comment>
<dbReference type="Proteomes" id="UP000242638">
    <property type="component" value="Unassembled WGS sequence"/>
</dbReference>